<dbReference type="PANTHER" id="PTHR35867">
    <property type="entry name" value="PROTEIN RSEC"/>
    <property type="match status" value="1"/>
</dbReference>
<dbReference type="InterPro" id="IPR007359">
    <property type="entry name" value="SigmaE_reg_RseC_MucC"/>
</dbReference>
<dbReference type="Pfam" id="PF04246">
    <property type="entry name" value="RseC_MucC"/>
    <property type="match status" value="1"/>
</dbReference>
<dbReference type="AlphaFoldDB" id="A0A4P7XEG3"/>
<organism evidence="3 4">
    <name type="scientific">Hydrocarboniclastica marina</name>
    <dbReference type="NCBI Taxonomy" id="2259620"/>
    <lineage>
        <taxon>Bacteria</taxon>
        <taxon>Pseudomonadati</taxon>
        <taxon>Pseudomonadota</taxon>
        <taxon>Gammaproteobacteria</taxon>
        <taxon>Alteromonadales</taxon>
        <taxon>Alteromonadaceae</taxon>
        <taxon>Hydrocarboniclastica</taxon>
    </lineage>
</organism>
<keyword evidence="4" id="KW-1185">Reference proteome</keyword>
<reference evidence="3 4" key="1">
    <citation type="submission" date="2018-07" db="EMBL/GenBank/DDBJ databases">
        <title>Marsedoiliclastica nanhaica gen. nov. sp. nov., a novel marine hydrocarbonoclastic bacterium isolated from an in-situ enriched hydrocarbon-degrading consortium in deep-sea sediment.</title>
        <authorList>
            <person name="Dong C."/>
            <person name="Ma T."/>
            <person name="Liu R."/>
            <person name="Shao Z."/>
        </authorList>
    </citation>
    <scope>NUCLEOTIDE SEQUENCE [LARGE SCALE GENOMIC DNA]</scope>
    <source>
        <strain evidence="4">soil36-7</strain>
    </source>
</reference>
<evidence type="ECO:0000256" key="1">
    <source>
        <dbReference type="SAM" id="MobiDB-lite"/>
    </source>
</evidence>
<dbReference type="KEGG" id="hmi:soil367_04730"/>
<feature type="compositionally biased region" description="Polar residues" evidence="1">
    <location>
        <begin position="9"/>
        <end position="21"/>
    </location>
</feature>
<proteinExistence type="predicted"/>
<dbReference type="PANTHER" id="PTHR35867:SF1">
    <property type="entry name" value="PROTEIN RSEC"/>
    <property type="match status" value="1"/>
</dbReference>
<dbReference type="Proteomes" id="UP000298049">
    <property type="component" value="Chromosome"/>
</dbReference>
<sequence length="192" mass="20763">MGKRPASPGQKTSQGRPRTESLTVLAHRVRGQGPKVIEQSGLVVAVEGLQAWVRVEREGSCQRCSARNGCGQRLMAELSGPAKAQQVRVDNELRARVGDKVLLGLGEQTLLWASLKLYFLPLLGLIFGAAAGTWLFGNAEPAVVLVATGAMMLVFFLTRLLSNEGEVHPQMLEVLQPRDDDQPVALTLQARA</sequence>
<protein>
    <submittedName>
        <fullName evidence="3">Sigma E positive regulator RseC/MucC</fullName>
    </submittedName>
</protein>
<evidence type="ECO:0000313" key="4">
    <source>
        <dbReference type="Proteomes" id="UP000298049"/>
    </source>
</evidence>
<name>A0A4P7XEG3_9ALTE</name>
<keyword evidence="2" id="KW-0472">Membrane</keyword>
<feature type="transmembrane region" description="Helical" evidence="2">
    <location>
        <begin position="142"/>
        <end position="161"/>
    </location>
</feature>
<accession>A0A4P7XEG3</accession>
<feature type="transmembrane region" description="Helical" evidence="2">
    <location>
        <begin position="117"/>
        <end position="136"/>
    </location>
</feature>
<dbReference type="EMBL" id="CP031093">
    <property type="protein sequence ID" value="QCF25291.1"/>
    <property type="molecule type" value="Genomic_DNA"/>
</dbReference>
<keyword evidence="2" id="KW-1133">Transmembrane helix</keyword>
<evidence type="ECO:0000313" key="3">
    <source>
        <dbReference type="EMBL" id="QCF25291.1"/>
    </source>
</evidence>
<evidence type="ECO:0000256" key="2">
    <source>
        <dbReference type="SAM" id="Phobius"/>
    </source>
</evidence>
<keyword evidence="2" id="KW-0812">Transmembrane</keyword>
<feature type="region of interest" description="Disordered" evidence="1">
    <location>
        <begin position="1"/>
        <end position="21"/>
    </location>
</feature>
<dbReference type="OrthoDB" id="9795854at2"/>
<gene>
    <name evidence="3" type="ORF">soil367_04730</name>
</gene>